<comment type="caution">
    <text evidence="1">The sequence shown here is derived from an EMBL/GenBank/DDBJ whole genome shotgun (WGS) entry which is preliminary data.</text>
</comment>
<dbReference type="EMBL" id="JACGCI010000036">
    <property type="protein sequence ID" value="KAF6753991.1"/>
    <property type="molecule type" value="Genomic_DNA"/>
</dbReference>
<dbReference type="AlphaFoldDB" id="A0A8H6HY90"/>
<keyword evidence="2" id="KW-1185">Reference proteome</keyword>
<organism evidence="1 2">
    <name type="scientific">Ephemerocybe angulata</name>
    <dbReference type="NCBI Taxonomy" id="980116"/>
    <lineage>
        <taxon>Eukaryota</taxon>
        <taxon>Fungi</taxon>
        <taxon>Dikarya</taxon>
        <taxon>Basidiomycota</taxon>
        <taxon>Agaricomycotina</taxon>
        <taxon>Agaricomycetes</taxon>
        <taxon>Agaricomycetidae</taxon>
        <taxon>Agaricales</taxon>
        <taxon>Agaricineae</taxon>
        <taxon>Psathyrellaceae</taxon>
        <taxon>Ephemerocybe</taxon>
    </lineage>
</organism>
<gene>
    <name evidence="1" type="ORF">DFP72DRAFT_790364</name>
</gene>
<feature type="non-terminal residue" evidence="1">
    <location>
        <position position="109"/>
    </location>
</feature>
<evidence type="ECO:0000313" key="1">
    <source>
        <dbReference type="EMBL" id="KAF6753991.1"/>
    </source>
</evidence>
<protein>
    <submittedName>
        <fullName evidence="1">Uncharacterized protein</fullName>
    </submittedName>
</protein>
<dbReference type="Proteomes" id="UP000521943">
    <property type="component" value="Unassembled WGS sequence"/>
</dbReference>
<proteinExistence type="predicted"/>
<dbReference type="OrthoDB" id="2794314at2759"/>
<reference evidence="1 2" key="1">
    <citation type="submission" date="2020-07" db="EMBL/GenBank/DDBJ databases">
        <title>Comparative genomics of pyrophilous fungi reveals a link between fire events and developmental genes.</title>
        <authorList>
            <consortium name="DOE Joint Genome Institute"/>
            <person name="Steindorff A.S."/>
            <person name="Carver A."/>
            <person name="Calhoun S."/>
            <person name="Stillman K."/>
            <person name="Liu H."/>
            <person name="Lipzen A."/>
            <person name="Pangilinan J."/>
            <person name="Labutti K."/>
            <person name="Bruns T.D."/>
            <person name="Grigoriev I.V."/>
        </authorList>
    </citation>
    <scope>NUCLEOTIDE SEQUENCE [LARGE SCALE GENOMIC DNA]</scope>
    <source>
        <strain evidence="1 2">CBS 144469</strain>
    </source>
</reference>
<evidence type="ECO:0000313" key="2">
    <source>
        <dbReference type="Proteomes" id="UP000521943"/>
    </source>
</evidence>
<dbReference type="SUPFAM" id="SSF140996">
    <property type="entry name" value="Hermes dimerisation domain"/>
    <property type="match status" value="1"/>
</dbReference>
<name>A0A8H6HY90_9AGAR</name>
<sequence length="109" mass="12147">MKTSSGTSNLQAGIKACAQRQGISTMSPGSSQVIIPYSEANHRTLLAIRCATNMRPFNFVQDPSYRAEVNMLRPGTKIPDPTTISRDVKLLYEELSKHVKQYFKVSNDI</sequence>
<accession>A0A8H6HY90</accession>